<organism evidence="2 3">
    <name type="scientific">Acropora cervicornis</name>
    <name type="common">Staghorn coral</name>
    <dbReference type="NCBI Taxonomy" id="6130"/>
    <lineage>
        <taxon>Eukaryota</taxon>
        <taxon>Metazoa</taxon>
        <taxon>Cnidaria</taxon>
        <taxon>Anthozoa</taxon>
        <taxon>Hexacorallia</taxon>
        <taxon>Scleractinia</taxon>
        <taxon>Astrocoeniina</taxon>
        <taxon>Acroporidae</taxon>
        <taxon>Acropora</taxon>
    </lineage>
</organism>
<feature type="compositionally biased region" description="Basic and acidic residues" evidence="1">
    <location>
        <begin position="54"/>
        <end position="71"/>
    </location>
</feature>
<protein>
    <submittedName>
        <fullName evidence="2">Serine/arginine-rich splicing factor 12</fullName>
    </submittedName>
</protein>
<name>A0AAD9R4Z1_ACRCE</name>
<sequence>MQECHRLLVKTKLGKESQALTYETFEDIRDAEDAHYYLDRVVLLGRELEVQFAEGDRKTPHQMRNKERRDTYSSGGYSSSSRRDNQDDYRLDYYASMVSFL</sequence>
<keyword evidence="3" id="KW-1185">Reference proteome</keyword>
<dbReference type="InterPro" id="IPR035979">
    <property type="entry name" value="RBD_domain_sf"/>
</dbReference>
<evidence type="ECO:0000313" key="3">
    <source>
        <dbReference type="Proteomes" id="UP001249851"/>
    </source>
</evidence>
<feature type="region of interest" description="Disordered" evidence="1">
    <location>
        <begin position="54"/>
        <end position="85"/>
    </location>
</feature>
<reference evidence="2" key="1">
    <citation type="journal article" date="2023" name="G3 (Bethesda)">
        <title>Whole genome assembly and annotation of the endangered Caribbean coral Acropora cervicornis.</title>
        <authorList>
            <person name="Selwyn J.D."/>
            <person name="Vollmer S.V."/>
        </authorList>
    </citation>
    <scope>NUCLEOTIDE SEQUENCE</scope>
    <source>
        <strain evidence="2">K2</strain>
    </source>
</reference>
<dbReference type="GO" id="GO:0003676">
    <property type="term" value="F:nucleic acid binding"/>
    <property type="evidence" value="ECO:0007669"/>
    <property type="project" value="InterPro"/>
</dbReference>
<dbReference type="AlphaFoldDB" id="A0AAD9R4Z1"/>
<reference evidence="2" key="2">
    <citation type="journal article" date="2023" name="Science">
        <title>Genomic signatures of disease resistance in endangered staghorn corals.</title>
        <authorList>
            <person name="Vollmer S.V."/>
            <person name="Selwyn J.D."/>
            <person name="Despard B.A."/>
            <person name="Roesel C.L."/>
        </authorList>
    </citation>
    <scope>NUCLEOTIDE SEQUENCE</scope>
    <source>
        <strain evidence="2">K2</strain>
    </source>
</reference>
<accession>A0AAD9R4Z1</accession>
<dbReference type="Proteomes" id="UP001249851">
    <property type="component" value="Unassembled WGS sequence"/>
</dbReference>
<evidence type="ECO:0000313" key="2">
    <source>
        <dbReference type="EMBL" id="KAK2573144.1"/>
    </source>
</evidence>
<gene>
    <name evidence="2" type="ORF">P5673_002189</name>
</gene>
<dbReference type="Gene3D" id="3.30.70.330">
    <property type="match status" value="1"/>
</dbReference>
<dbReference type="InterPro" id="IPR012677">
    <property type="entry name" value="Nucleotide-bd_a/b_plait_sf"/>
</dbReference>
<evidence type="ECO:0000256" key="1">
    <source>
        <dbReference type="SAM" id="MobiDB-lite"/>
    </source>
</evidence>
<comment type="caution">
    <text evidence="2">The sequence shown here is derived from an EMBL/GenBank/DDBJ whole genome shotgun (WGS) entry which is preliminary data.</text>
</comment>
<proteinExistence type="predicted"/>
<dbReference type="SUPFAM" id="SSF54928">
    <property type="entry name" value="RNA-binding domain, RBD"/>
    <property type="match status" value="1"/>
</dbReference>
<dbReference type="EMBL" id="JARQWQ010000003">
    <property type="protein sequence ID" value="KAK2573144.1"/>
    <property type="molecule type" value="Genomic_DNA"/>
</dbReference>